<dbReference type="Gene3D" id="3.40.140.10">
    <property type="entry name" value="Cytidine Deaminase, domain 2"/>
    <property type="match status" value="1"/>
</dbReference>
<dbReference type="Gene3D" id="3.10.20.90">
    <property type="entry name" value="Phosphatidylinositol 3-kinase Catalytic Subunit, Chain A, domain 1"/>
    <property type="match status" value="1"/>
</dbReference>
<feature type="compositionally biased region" description="Basic and acidic residues" evidence="2">
    <location>
        <begin position="100"/>
        <end position="111"/>
    </location>
</feature>
<name>A0A1I8JP32_9PLAT</name>
<dbReference type="InterPro" id="IPR015517">
    <property type="entry name" value="dCMP_deaminase-rel"/>
</dbReference>
<feature type="region of interest" description="Disordered" evidence="2">
    <location>
        <begin position="56"/>
        <end position="111"/>
    </location>
</feature>
<protein>
    <submittedName>
        <fullName evidence="4">DUF2263 domain-containing protein</fullName>
    </submittedName>
</protein>
<keyword evidence="3" id="KW-1185">Reference proteome</keyword>
<dbReference type="AlphaFoldDB" id="A0A1I8JP32"/>
<dbReference type="Proteomes" id="UP000095280">
    <property type="component" value="Unplaced"/>
</dbReference>
<feature type="compositionally biased region" description="Gly residues" evidence="2">
    <location>
        <begin position="81"/>
        <end position="92"/>
    </location>
</feature>
<dbReference type="GO" id="GO:0005737">
    <property type="term" value="C:cytoplasm"/>
    <property type="evidence" value="ECO:0007669"/>
    <property type="project" value="TreeGrafter"/>
</dbReference>
<accession>A0A1I8JP32</accession>
<reference evidence="4" key="1">
    <citation type="submission" date="2016-11" db="UniProtKB">
        <authorList>
            <consortium name="WormBaseParasite"/>
        </authorList>
    </citation>
    <scope>IDENTIFICATION</scope>
</reference>
<dbReference type="PANTHER" id="PTHR11086:SF18">
    <property type="entry name" value="DEOXYCYTIDYLATE DEAMINASE"/>
    <property type="match status" value="1"/>
</dbReference>
<dbReference type="WBParaSite" id="snap_masked-unitig_21151-processed-gene-0.1-mRNA-1">
    <property type="protein sequence ID" value="snap_masked-unitig_21151-processed-gene-0.1-mRNA-1"/>
    <property type="gene ID" value="snap_masked-unitig_21151-processed-gene-0.1"/>
</dbReference>
<evidence type="ECO:0000256" key="2">
    <source>
        <dbReference type="SAM" id="MobiDB-lite"/>
    </source>
</evidence>
<dbReference type="PANTHER" id="PTHR11086">
    <property type="entry name" value="DEOXYCYTIDYLATE DEAMINASE-RELATED"/>
    <property type="match status" value="1"/>
</dbReference>
<organism evidence="3 4">
    <name type="scientific">Macrostomum lignano</name>
    <dbReference type="NCBI Taxonomy" id="282301"/>
    <lineage>
        <taxon>Eukaryota</taxon>
        <taxon>Metazoa</taxon>
        <taxon>Spiralia</taxon>
        <taxon>Lophotrochozoa</taxon>
        <taxon>Platyhelminthes</taxon>
        <taxon>Rhabditophora</taxon>
        <taxon>Macrostomorpha</taxon>
        <taxon>Macrostomida</taxon>
        <taxon>Macrostomidae</taxon>
        <taxon>Macrostomum</taxon>
    </lineage>
</organism>
<sequence length="423" mass="46485">AAGHRPPTPLAAVEPQPHQAGRAFGAEIDYLKRHYAQYRDLTAAGGDREAASQIFKRLSSKPASPIRQAGRPGLRPRWPDGGAGAEGLGAGGAAALQAGRHGEGEQAEGSHEAPACGRMLVQHLIAFIRKAFRLPRNSPSFYLCDNMPGIEYPMEVETREVLYYNIASGRHDPGQHGRQLKIPNANPWFPGEQLQFRRAAVSRVSELTTSAVEEYFMSVAFLSAQRSKDPADAGEAKAGGAAEQPQRFRFLGRPQLICGLLPRNAQEGRPQRDVGCCIVNKQRKICGRWLQRPCRSAARTISCHGNARHRAIRWARSICLSATREMNAIMNKNSADVRDCHPSGITEVVYLSTSTAAPCRTRRAKRIFRMADVKFRQFTPSRRSIVDRLRPAAGRDRGGAGTDPAVEPVSGDCVKVFRQNIEH</sequence>
<evidence type="ECO:0000313" key="4">
    <source>
        <dbReference type="WBParaSite" id="snap_masked-unitig_21151-processed-gene-0.1-mRNA-1"/>
    </source>
</evidence>
<proteinExistence type="predicted"/>
<evidence type="ECO:0000313" key="3">
    <source>
        <dbReference type="Proteomes" id="UP000095280"/>
    </source>
</evidence>
<keyword evidence="1" id="KW-0378">Hydrolase</keyword>
<dbReference type="GO" id="GO:0004132">
    <property type="term" value="F:dCMP deaminase activity"/>
    <property type="evidence" value="ECO:0007669"/>
    <property type="project" value="TreeGrafter"/>
</dbReference>
<evidence type="ECO:0000256" key="1">
    <source>
        <dbReference type="ARBA" id="ARBA00022801"/>
    </source>
</evidence>